<dbReference type="Proteomes" id="UP000290289">
    <property type="component" value="Chromosome 15"/>
</dbReference>
<name>A0A498HRZ4_MALDO</name>
<dbReference type="Gene3D" id="3.40.50.10140">
    <property type="entry name" value="Toll/interleukin-1 receptor homology (TIR) domain"/>
    <property type="match status" value="1"/>
</dbReference>
<dbReference type="GO" id="GO:0007165">
    <property type="term" value="P:signal transduction"/>
    <property type="evidence" value="ECO:0007669"/>
    <property type="project" value="InterPro"/>
</dbReference>
<keyword evidence="3" id="KW-0812">Transmembrane</keyword>
<dbReference type="SMART" id="SM00255">
    <property type="entry name" value="TIR"/>
    <property type="match status" value="1"/>
</dbReference>
<comment type="caution">
    <text evidence="5">The sequence shown here is derived from an EMBL/GenBank/DDBJ whole genome shotgun (WGS) entry which is preliminary data.</text>
</comment>
<evidence type="ECO:0000256" key="2">
    <source>
        <dbReference type="SAM" id="MobiDB-lite"/>
    </source>
</evidence>
<evidence type="ECO:0000256" key="3">
    <source>
        <dbReference type="SAM" id="Phobius"/>
    </source>
</evidence>
<keyword evidence="3" id="KW-0472">Membrane</keyword>
<feature type="transmembrane region" description="Helical" evidence="3">
    <location>
        <begin position="273"/>
        <end position="291"/>
    </location>
</feature>
<feature type="region of interest" description="Disordered" evidence="2">
    <location>
        <begin position="214"/>
        <end position="257"/>
    </location>
</feature>
<evidence type="ECO:0000313" key="5">
    <source>
        <dbReference type="EMBL" id="RXH73520.1"/>
    </source>
</evidence>
<keyword evidence="6" id="KW-1185">Reference proteome</keyword>
<evidence type="ECO:0000256" key="1">
    <source>
        <dbReference type="ARBA" id="ARBA00023027"/>
    </source>
</evidence>
<dbReference type="Pfam" id="PF01582">
    <property type="entry name" value="TIR"/>
    <property type="match status" value="1"/>
</dbReference>
<feature type="compositionally biased region" description="Basic and acidic residues" evidence="2">
    <location>
        <begin position="229"/>
        <end position="256"/>
    </location>
</feature>
<sequence>MVISDDPVFSGEGRGGRHSSPSRGFATAWTYDVFLSFRGEDTRNNFVGHLYKNLVQKGIKTFIDEEALQRGEEISLALLKAIEQSRISLVVFSENYASSHWCLDELVHIFHCKEQLQQMVFPVFYKVDPSDVRRQRKSFGKALADHESKLKDNMDKVLRWRETLTKAANLSGWSFQADGHESKFIQKIVEDISVPVLDSTHLNVARYPVGIESRRSSDAAPPATTANSDQDRDRDRERDRDQDRDRSPSKAQDFRQPEPQISMKTCLQKKFEIVCKFLFVLCWIIFLVFWVRGAARIGFFSEFFQ</sequence>
<feature type="domain" description="TIR" evidence="4">
    <location>
        <begin position="29"/>
        <end position="196"/>
    </location>
</feature>
<protein>
    <recommendedName>
        <fullName evidence="4">TIR domain-containing protein</fullName>
    </recommendedName>
</protein>
<organism evidence="5 6">
    <name type="scientific">Malus domestica</name>
    <name type="common">Apple</name>
    <name type="synonym">Pyrus malus</name>
    <dbReference type="NCBI Taxonomy" id="3750"/>
    <lineage>
        <taxon>Eukaryota</taxon>
        <taxon>Viridiplantae</taxon>
        <taxon>Streptophyta</taxon>
        <taxon>Embryophyta</taxon>
        <taxon>Tracheophyta</taxon>
        <taxon>Spermatophyta</taxon>
        <taxon>Magnoliopsida</taxon>
        <taxon>eudicotyledons</taxon>
        <taxon>Gunneridae</taxon>
        <taxon>Pentapetalae</taxon>
        <taxon>rosids</taxon>
        <taxon>fabids</taxon>
        <taxon>Rosales</taxon>
        <taxon>Rosaceae</taxon>
        <taxon>Amygdaloideae</taxon>
        <taxon>Maleae</taxon>
        <taxon>Malus</taxon>
    </lineage>
</organism>
<evidence type="ECO:0000259" key="4">
    <source>
        <dbReference type="PROSITE" id="PS50104"/>
    </source>
</evidence>
<dbReference type="AlphaFoldDB" id="A0A498HRZ4"/>
<dbReference type="PANTHER" id="PTHR32009:SF155">
    <property type="entry name" value="DISEASE RESISTANCE PROTEIN (TIR-NBS-LRR CLASS)"/>
    <property type="match status" value="1"/>
</dbReference>
<keyword evidence="1" id="KW-0520">NAD</keyword>
<dbReference type="InterPro" id="IPR000157">
    <property type="entry name" value="TIR_dom"/>
</dbReference>
<proteinExistence type="predicted"/>
<dbReference type="SUPFAM" id="SSF52200">
    <property type="entry name" value="Toll/Interleukin receptor TIR domain"/>
    <property type="match status" value="1"/>
</dbReference>
<dbReference type="PANTHER" id="PTHR32009">
    <property type="entry name" value="TMV RESISTANCE PROTEIN N-LIKE"/>
    <property type="match status" value="1"/>
</dbReference>
<reference evidence="5 6" key="1">
    <citation type="submission" date="2018-10" db="EMBL/GenBank/DDBJ databases">
        <title>A high-quality apple genome assembly.</title>
        <authorList>
            <person name="Hu J."/>
        </authorList>
    </citation>
    <scope>NUCLEOTIDE SEQUENCE [LARGE SCALE GENOMIC DNA]</scope>
    <source>
        <strain evidence="6">cv. HFTH1</strain>
        <tissue evidence="5">Young leaf</tissue>
    </source>
</reference>
<feature type="region of interest" description="Disordered" evidence="2">
    <location>
        <begin position="1"/>
        <end position="22"/>
    </location>
</feature>
<keyword evidence="3" id="KW-1133">Transmembrane helix</keyword>
<dbReference type="InterPro" id="IPR035897">
    <property type="entry name" value="Toll_tir_struct_dom_sf"/>
</dbReference>
<dbReference type="FunFam" id="3.40.50.10140:FF:000007">
    <property type="entry name" value="Disease resistance protein (TIR-NBS-LRR class)"/>
    <property type="match status" value="1"/>
</dbReference>
<evidence type="ECO:0000313" key="6">
    <source>
        <dbReference type="Proteomes" id="UP000290289"/>
    </source>
</evidence>
<accession>A0A498HRZ4</accession>
<dbReference type="EMBL" id="RDQH01000341">
    <property type="protein sequence ID" value="RXH73520.1"/>
    <property type="molecule type" value="Genomic_DNA"/>
</dbReference>
<dbReference type="PROSITE" id="PS50104">
    <property type="entry name" value="TIR"/>
    <property type="match status" value="1"/>
</dbReference>
<gene>
    <name evidence="5" type="ORF">DVH24_016342</name>
</gene>